<reference evidence="1" key="1">
    <citation type="submission" date="2023-10" db="EMBL/GenBank/DDBJ databases">
        <authorList>
            <person name="Domelevo Entfellner J.-B."/>
        </authorList>
    </citation>
    <scope>NUCLEOTIDE SEQUENCE</scope>
</reference>
<dbReference type="Gramene" id="rna-AYBTSS11_LOCUS13593">
    <property type="protein sequence ID" value="CAJ1949182.1"/>
    <property type="gene ID" value="gene-AYBTSS11_LOCUS13593"/>
</dbReference>
<sequence>MPNACRKRDYSYCRGWFRHFGGSVFAFRAQDLTLNLPFGVKVVGFRGLIVKIGVIKLVTITTNQMQM</sequence>
<evidence type="ECO:0000313" key="1">
    <source>
        <dbReference type="EMBL" id="CAJ1949182.1"/>
    </source>
</evidence>
<accession>A0AA86VFQ1</accession>
<dbReference type="AlphaFoldDB" id="A0AA86VFQ1"/>
<dbReference type="EMBL" id="OY731401">
    <property type="protein sequence ID" value="CAJ1949182.1"/>
    <property type="molecule type" value="Genomic_DNA"/>
</dbReference>
<organism evidence="1 2">
    <name type="scientific">Sphenostylis stenocarpa</name>
    <dbReference type="NCBI Taxonomy" id="92480"/>
    <lineage>
        <taxon>Eukaryota</taxon>
        <taxon>Viridiplantae</taxon>
        <taxon>Streptophyta</taxon>
        <taxon>Embryophyta</taxon>
        <taxon>Tracheophyta</taxon>
        <taxon>Spermatophyta</taxon>
        <taxon>Magnoliopsida</taxon>
        <taxon>eudicotyledons</taxon>
        <taxon>Gunneridae</taxon>
        <taxon>Pentapetalae</taxon>
        <taxon>rosids</taxon>
        <taxon>fabids</taxon>
        <taxon>Fabales</taxon>
        <taxon>Fabaceae</taxon>
        <taxon>Papilionoideae</taxon>
        <taxon>50 kb inversion clade</taxon>
        <taxon>NPAAA clade</taxon>
        <taxon>indigoferoid/millettioid clade</taxon>
        <taxon>Phaseoleae</taxon>
        <taxon>Sphenostylis</taxon>
    </lineage>
</organism>
<gene>
    <name evidence="1" type="ORF">AYBTSS11_LOCUS13593</name>
</gene>
<dbReference type="Proteomes" id="UP001189624">
    <property type="component" value="Chromosome 4"/>
</dbReference>
<proteinExistence type="predicted"/>
<name>A0AA86VFQ1_9FABA</name>
<keyword evidence="2" id="KW-1185">Reference proteome</keyword>
<evidence type="ECO:0000313" key="2">
    <source>
        <dbReference type="Proteomes" id="UP001189624"/>
    </source>
</evidence>
<protein>
    <submittedName>
        <fullName evidence="1">Uncharacterized protein</fullName>
    </submittedName>
</protein>